<keyword evidence="3" id="KW-0498">Mitosis</keyword>
<comment type="caution">
    <text evidence="8">The sequence shown here is derived from an EMBL/GenBank/DDBJ whole genome shotgun (WGS) entry which is preliminary data.</text>
</comment>
<evidence type="ECO:0000256" key="4">
    <source>
        <dbReference type="ARBA" id="ARBA00022786"/>
    </source>
</evidence>
<dbReference type="Pfam" id="PF13414">
    <property type="entry name" value="TPR_11"/>
    <property type="match status" value="1"/>
</dbReference>
<dbReference type="GO" id="GO:0031145">
    <property type="term" value="P:anaphase-promoting complex-dependent catabolic process"/>
    <property type="evidence" value="ECO:0007669"/>
    <property type="project" value="TreeGrafter"/>
</dbReference>
<dbReference type="InterPro" id="IPR007192">
    <property type="entry name" value="APC8"/>
</dbReference>
<keyword evidence="6" id="KW-0131">Cell cycle</keyword>
<dbReference type="GO" id="GO:0045842">
    <property type="term" value="P:positive regulation of mitotic metaphase/anaphase transition"/>
    <property type="evidence" value="ECO:0007669"/>
    <property type="project" value="TreeGrafter"/>
</dbReference>
<evidence type="ECO:0000313" key="9">
    <source>
        <dbReference type="Proteomes" id="UP000616769"/>
    </source>
</evidence>
<evidence type="ECO:0000313" key="8">
    <source>
        <dbReference type="EMBL" id="KPM09272.1"/>
    </source>
</evidence>
<dbReference type="SMART" id="SM00028">
    <property type="entry name" value="TPR"/>
    <property type="match status" value="5"/>
</dbReference>
<dbReference type="InterPro" id="IPR011990">
    <property type="entry name" value="TPR-like_helical_dom_sf"/>
</dbReference>
<reference evidence="8 9" key="1">
    <citation type="journal article" date="2015" name="Parasit. Vectors">
        <title>Draft genome of the scabies mite.</title>
        <authorList>
            <person name="Rider S.D.Jr."/>
            <person name="Morgan M.S."/>
            <person name="Arlian L.G."/>
        </authorList>
    </citation>
    <scope>NUCLEOTIDE SEQUENCE [LARGE SCALE GENOMIC DNA]</scope>
    <source>
        <strain evidence="8">Arlian Lab</strain>
    </source>
</reference>
<dbReference type="Proteomes" id="UP000616769">
    <property type="component" value="Unassembled WGS sequence"/>
</dbReference>
<feature type="domain" description="Cdc23" evidence="7">
    <location>
        <begin position="5"/>
        <end position="262"/>
    </location>
</feature>
<keyword evidence="2" id="KW-0677">Repeat</keyword>
<accession>A0A132AE59</accession>
<dbReference type="PANTHER" id="PTHR12558">
    <property type="entry name" value="CELL DIVISION CYCLE 16,23,27"/>
    <property type="match status" value="1"/>
</dbReference>
<evidence type="ECO:0000256" key="1">
    <source>
        <dbReference type="ARBA" id="ARBA00022618"/>
    </source>
</evidence>
<proteinExistence type="predicted"/>
<protein>
    <submittedName>
        <fullName evidence="8">Cell division cycle protein 23-like protein</fullName>
    </submittedName>
</protein>
<dbReference type="PROSITE" id="PS50005">
    <property type="entry name" value="TPR"/>
    <property type="match status" value="2"/>
</dbReference>
<dbReference type="AlphaFoldDB" id="A0A132AE59"/>
<keyword evidence="4" id="KW-0833">Ubl conjugation pathway</keyword>
<dbReference type="InterPro" id="IPR019734">
    <property type="entry name" value="TPR_rpt"/>
</dbReference>
<sequence length="559" mass="65809">MSINQIKQDLLDIYSHSNSRGLRQSTKWAAELLSSIKNQNEIKTKCFPRLDLNNTFEHPIVPKMMISDELNMDFEYLFAKSIFDLGEYDRAAFLLKDRNKSVECLFIHFYSKYLAIEKERLDRMIEPTSVVPNYLHQSFIGLKNNLEKEFKQNELAKNDGYLYYIYAIVLLKLGRNSDALEALNQSILINPLCWCSWHQLSQVIRDDSELQRFVSALPDIWIKSFFLASVYLEIQMNEEAICLYKDLLLTFEDNNHIKTQIAIVNYNLRYFEDSIKSFTDVQQSDPYKLDAMDIYSNLLYVKEMQTELSSLAHFCNRIDPFRVETCFCIANFYSLRGQHAKSVIYFSRALQLNPKYLSAWTLMGHEYIELKNTNAAIQAYRSAIKCNKRDYRAWYGLGQAYEILRMPAYSLYYYSKAHFLKPTDTRLILAIGQTYEKISRYEEAAACYSKAGFSSLIKLANLYERMNEEHKAAAIYSEFVNEFESKKSIYNLSVTDLSAAYKYLAFYFYKFKRFKESRDASQICMYFNEYREEIKDLLIKLEQENQSMNTTDNDSMIIE</sequence>
<evidence type="ECO:0000256" key="5">
    <source>
        <dbReference type="ARBA" id="ARBA00022803"/>
    </source>
</evidence>
<keyword evidence="5" id="KW-0802">TPR repeat</keyword>
<keyword evidence="1 8" id="KW-0132">Cell division</keyword>
<organism evidence="8 9">
    <name type="scientific">Sarcoptes scabiei</name>
    <name type="common">Itch mite</name>
    <name type="synonym">Acarus scabiei</name>
    <dbReference type="NCBI Taxonomy" id="52283"/>
    <lineage>
        <taxon>Eukaryota</taxon>
        <taxon>Metazoa</taxon>
        <taxon>Ecdysozoa</taxon>
        <taxon>Arthropoda</taxon>
        <taxon>Chelicerata</taxon>
        <taxon>Arachnida</taxon>
        <taxon>Acari</taxon>
        <taxon>Acariformes</taxon>
        <taxon>Sarcoptiformes</taxon>
        <taxon>Astigmata</taxon>
        <taxon>Psoroptidia</taxon>
        <taxon>Sarcoptoidea</taxon>
        <taxon>Sarcoptidae</taxon>
        <taxon>Sarcoptinae</taxon>
        <taxon>Sarcoptes</taxon>
    </lineage>
</organism>
<dbReference type="VEuPathDB" id="VectorBase:SSCA010630"/>
<dbReference type="PANTHER" id="PTHR12558:SF10">
    <property type="entry name" value="CELL DIVISION CYCLE PROTEIN 23 HOMOLOG"/>
    <property type="match status" value="1"/>
</dbReference>
<dbReference type="EMBL" id="JXLN01013336">
    <property type="protein sequence ID" value="KPM09272.1"/>
    <property type="molecule type" value="Genomic_DNA"/>
</dbReference>
<evidence type="ECO:0000256" key="3">
    <source>
        <dbReference type="ARBA" id="ARBA00022776"/>
    </source>
</evidence>
<dbReference type="Pfam" id="PF04049">
    <property type="entry name" value="ANAPC8"/>
    <property type="match status" value="1"/>
</dbReference>
<dbReference type="SUPFAM" id="SSF48452">
    <property type="entry name" value="TPR-like"/>
    <property type="match status" value="3"/>
</dbReference>
<dbReference type="GO" id="GO:0005680">
    <property type="term" value="C:anaphase-promoting complex"/>
    <property type="evidence" value="ECO:0007669"/>
    <property type="project" value="InterPro"/>
</dbReference>
<dbReference type="OMA" id="HEFMEQK"/>
<evidence type="ECO:0000259" key="7">
    <source>
        <dbReference type="Pfam" id="PF04049"/>
    </source>
</evidence>
<dbReference type="Pfam" id="PF13181">
    <property type="entry name" value="TPR_8"/>
    <property type="match status" value="2"/>
</dbReference>
<dbReference type="OrthoDB" id="10262026at2759"/>
<dbReference type="Gene3D" id="1.25.40.10">
    <property type="entry name" value="Tetratricopeptide repeat domain"/>
    <property type="match status" value="2"/>
</dbReference>
<evidence type="ECO:0000256" key="2">
    <source>
        <dbReference type="ARBA" id="ARBA00022737"/>
    </source>
</evidence>
<dbReference type="GO" id="GO:0051301">
    <property type="term" value="P:cell division"/>
    <property type="evidence" value="ECO:0007669"/>
    <property type="project" value="UniProtKB-KW"/>
</dbReference>
<dbReference type="GO" id="GO:0016567">
    <property type="term" value="P:protein ubiquitination"/>
    <property type="evidence" value="ECO:0007669"/>
    <property type="project" value="TreeGrafter"/>
</dbReference>
<evidence type="ECO:0000256" key="6">
    <source>
        <dbReference type="ARBA" id="ARBA00023306"/>
    </source>
</evidence>
<gene>
    <name evidence="8" type="ORF">QR98_0078060</name>
</gene>
<name>A0A132AE59_SARSC</name>